<dbReference type="EMBL" id="LNQE01000262">
    <property type="protein sequence ID" value="KUG28065.1"/>
    <property type="molecule type" value="Genomic_DNA"/>
</dbReference>
<dbReference type="InterPro" id="IPR009057">
    <property type="entry name" value="Homeodomain-like_sf"/>
</dbReference>
<dbReference type="GO" id="GO:0003700">
    <property type="term" value="F:DNA-binding transcription factor activity"/>
    <property type="evidence" value="ECO:0007669"/>
    <property type="project" value="TreeGrafter"/>
</dbReference>
<organism evidence="3">
    <name type="scientific">hydrocarbon metagenome</name>
    <dbReference type="NCBI Taxonomy" id="938273"/>
    <lineage>
        <taxon>unclassified sequences</taxon>
        <taxon>metagenomes</taxon>
        <taxon>ecological metagenomes</taxon>
    </lineage>
</organism>
<dbReference type="InterPro" id="IPR050109">
    <property type="entry name" value="HTH-type_TetR-like_transc_reg"/>
</dbReference>
<sequence>MARQRRSDAESGARQKLIDAGIILFGLHGYEATSTRSLAAAAGVNLAAIPYHFGGKEGLYRAVASHIVDARNAALGPYFERVRSLCADPAAGRDTLLTALRAMIQALAADTLGTSQGRDASQIMIQEQIAPTPAFDLFYEGFFRTALDAWTGLVARLTGRDAGHPDTRLRALALVGQIVIFRVGAFTALRHLECPQFTPETVDRIAEICIEQIEASLAPAAAASPGGAS</sequence>
<dbReference type="PRINTS" id="PR00455">
    <property type="entry name" value="HTHTETR"/>
</dbReference>
<accession>A0A0W8G4U1</accession>
<dbReference type="PANTHER" id="PTHR30055:SF226">
    <property type="entry name" value="HTH-TYPE TRANSCRIPTIONAL REGULATOR PKSA"/>
    <property type="match status" value="1"/>
</dbReference>
<dbReference type="InterPro" id="IPR015292">
    <property type="entry name" value="Tscrpt_reg_YbiH_C"/>
</dbReference>
<name>A0A0W8G4U1_9ZZZZ</name>
<dbReference type="Pfam" id="PF09209">
    <property type="entry name" value="CecR_C"/>
    <property type="match status" value="1"/>
</dbReference>
<dbReference type="InterPro" id="IPR001647">
    <property type="entry name" value="HTH_TetR"/>
</dbReference>
<comment type="caution">
    <text evidence="3">The sequence shown here is derived from an EMBL/GenBank/DDBJ whole genome shotgun (WGS) entry which is preliminary data.</text>
</comment>
<protein>
    <submittedName>
        <fullName evidence="3">Transcriptional regulator ybih, tetr family</fullName>
    </submittedName>
</protein>
<keyword evidence="1" id="KW-0238">DNA-binding</keyword>
<evidence type="ECO:0000259" key="2">
    <source>
        <dbReference type="PROSITE" id="PS50977"/>
    </source>
</evidence>
<proteinExistence type="predicted"/>
<dbReference type="Gene3D" id="1.10.10.60">
    <property type="entry name" value="Homeodomain-like"/>
    <property type="match status" value="1"/>
</dbReference>
<dbReference type="SUPFAM" id="SSF46689">
    <property type="entry name" value="Homeodomain-like"/>
    <property type="match status" value="1"/>
</dbReference>
<dbReference type="Gene3D" id="1.10.357.10">
    <property type="entry name" value="Tetracycline Repressor, domain 2"/>
    <property type="match status" value="1"/>
</dbReference>
<evidence type="ECO:0000256" key="1">
    <source>
        <dbReference type="ARBA" id="ARBA00023125"/>
    </source>
</evidence>
<dbReference type="AlphaFoldDB" id="A0A0W8G4U1"/>
<gene>
    <name evidence="3" type="ORF">ASZ90_002086</name>
</gene>
<dbReference type="Pfam" id="PF00440">
    <property type="entry name" value="TetR_N"/>
    <property type="match status" value="1"/>
</dbReference>
<feature type="domain" description="HTH tetR-type" evidence="2">
    <location>
        <begin position="11"/>
        <end position="71"/>
    </location>
</feature>
<dbReference type="PANTHER" id="PTHR30055">
    <property type="entry name" value="HTH-TYPE TRANSCRIPTIONAL REGULATOR RUTR"/>
    <property type="match status" value="1"/>
</dbReference>
<dbReference type="GO" id="GO:0000976">
    <property type="term" value="F:transcription cis-regulatory region binding"/>
    <property type="evidence" value="ECO:0007669"/>
    <property type="project" value="TreeGrafter"/>
</dbReference>
<dbReference type="InterPro" id="IPR036271">
    <property type="entry name" value="Tet_transcr_reg_TetR-rel_C_sf"/>
</dbReference>
<reference evidence="3" key="1">
    <citation type="journal article" date="2015" name="Proc. Natl. Acad. Sci. U.S.A.">
        <title>Networks of energetic and metabolic interactions define dynamics in microbial communities.</title>
        <authorList>
            <person name="Embree M."/>
            <person name="Liu J.K."/>
            <person name="Al-Bassam M.M."/>
            <person name="Zengler K."/>
        </authorList>
    </citation>
    <scope>NUCLEOTIDE SEQUENCE</scope>
</reference>
<dbReference type="SUPFAM" id="SSF48498">
    <property type="entry name" value="Tetracyclin repressor-like, C-terminal domain"/>
    <property type="match status" value="1"/>
</dbReference>
<evidence type="ECO:0000313" key="3">
    <source>
        <dbReference type="EMBL" id="KUG28065.1"/>
    </source>
</evidence>
<dbReference type="PROSITE" id="PS50977">
    <property type="entry name" value="HTH_TETR_2"/>
    <property type="match status" value="1"/>
</dbReference>